<feature type="signal peptide" evidence="17">
    <location>
        <begin position="1"/>
        <end position="23"/>
    </location>
</feature>
<feature type="transmembrane region" description="Helical" evidence="16">
    <location>
        <begin position="347"/>
        <end position="367"/>
    </location>
</feature>
<evidence type="ECO:0000256" key="13">
    <source>
        <dbReference type="ARBA" id="ARBA00023136"/>
    </source>
</evidence>
<comment type="catalytic activity">
    <reaction evidence="15">
        <text>a di-trans,poly-cis-dolichyl diphosphooligosaccharide + L-asparaginyl-[protein] = N(4)-(oligosaccharide-(1-&gt;4)-N-acetyl-beta-D-glucosaminyl-(1-&gt;4)-N-acetyl-beta-D-glucosaminyl)-L-asparaginyl-[protein] + a di-trans,poly-cis-dolichyl diphosphate + H(+)</text>
        <dbReference type="Rhea" id="RHEA:22980"/>
        <dbReference type="Rhea" id="RHEA-COMP:12804"/>
        <dbReference type="Rhea" id="RHEA-COMP:12805"/>
        <dbReference type="Rhea" id="RHEA-COMP:19506"/>
        <dbReference type="Rhea" id="RHEA-COMP:19509"/>
        <dbReference type="ChEBI" id="CHEBI:15378"/>
        <dbReference type="ChEBI" id="CHEBI:50347"/>
        <dbReference type="ChEBI" id="CHEBI:57497"/>
        <dbReference type="ChEBI" id="CHEBI:57570"/>
        <dbReference type="ChEBI" id="CHEBI:132529"/>
        <dbReference type="EC" id="2.4.99.18"/>
    </reaction>
</comment>
<evidence type="ECO:0000313" key="20">
    <source>
        <dbReference type="EMBL" id="CAE7314116.1"/>
    </source>
</evidence>
<dbReference type="OrthoDB" id="10261066at2759"/>
<dbReference type="AlphaFoldDB" id="A0A812NM40"/>
<dbReference type="EMBL" id="CAJNDS010002082">
    <property type="protein sequence ID" value="CAE7314116.1"/>
    <property type="molecule type" value="Genomic_DNA"/>
</dbReference>
<reference evidence="20" key="1">
    <citation type="submission" date="2021-02" db="EMBL/GenBank/DDBJ databases">
        <authorList>
            <person name="Dougan E. K."/>
            <person name="Rhodes N."/>
            <person name="Thang M."/>
            <person name="Chan C."/>
        </authorList>
    </citation>
    <scope>NUCLEOTIDE SEQUENCE</scope>
</reference>
<evidence type="ECO:0000256" key="9">
    <source>
        <dbReference type="ARBA" id="ARBA00022692"/>
    </source>
</evidence>
<evidence type="ECO:0000256" key="2">
    <source>
        <dbReference type="ARBA" id="ARBA00001946"/>
    </source>
</evidence>
<sequence length="1002" mass="110667">MLDPRPLFRGAGWISVALLLADAARRAYEIRLYAIQEYGPVIHEFDPWFNFRAAEYLANHGWKRFFTWFDHQSWYPLGRPVATTIYPGMQITAVALWRLLQQWDPSWTLNFVCCYMPAWFGAASAVFAGLLAMECSGLGAAAVVASWVMAILPAHLSRSVGGGFDNESVAMPAMCATFFFWCRALRSPQSWPLAAIAGLAYAYMAASWGGYILVLNMVGLHAGFLMLLGSEGQLYAAYTLFFTVGTALAIQVPVVSWTPLRSAEQLGPLVLFIVLQIRKALQFTKPSALRELGFLAVLVLAVALLIPSGLIGPFSVRVRALFVKHTKTGNPLVDSVAEHQPGSSDAYLNYLGTVYFLAPWGVPALLLRPRRDLALFLLALGAVSLFFSLRMRRLVILMALPASALTGCALGQAFDQLLAQPILNGGSSGSSGSHGAWAKISQVWNRPMVRAVRLISGFCLAYFLRPHVEDFAQFCEDKARWSLSHPQIVTKARNGALIDDYREAYHWLKENTPEDARVMSWWDYGYQIAGIANRTTLADGNTWNHEHIAMLGLCLSSPVNEAHAIARHLADYVLVWAGGGGKDDVGKSKHMARIANSVYSGHCAEDDCDEYGVFPDGRPSKMMRESLVYGLCGRTELDARLFEEVYFSRNRRVRILKVHQVSEESRAYAADPSNRLCDAPGSWYCPGQYPPQLLRLFQDTSNLTESESEAQSYRKAYEARVQAQLLQRPEANGDNLPEGSYLGSCRGCRLVDSILRCTHCRLPGSPSMASSLDLATCWIQQVNNIHGQLQCEPKPNDENIPAGRYQQSCKGCELQSGLLACSHCSTAAGKQVPSTFRPEDCPSPAQIDNDNGKLTCQGLPNEGTVPEGPYLKSCQGCQILQGSQKPPELLCKLCRRADGQQIRAEFPEVHTRCPAPSQLDNQDGRLICVGKKTGSQHDGMGRPHGRMSLENFGAFSTLLMDLDQSITSPDIGRLWCVLEKDDQAEEPLVRIEELLRWMGSVS</sequence>
<keyword evidence="7" id="KW-0328">Glycosyltransferase</keyword>
<evidence type="ECO:0000256" key="15">
    <source>
        <dbReference type="ARBA" id="ARBA00048829"/>
    </source>
</evidence>
<keyword evidence="9 16" id="KW-0812">Transmembrane</keyword>
<dbReference type="InterPro" id="IPR003674">
    <property type="entry name" value="Oligo_trans_STT3"/>
</dbReference>
<dbReference type="GO" id="GO:0012505">
    <property type="term" value="C:endomembrane system"/>
    <property type="evidence" value="ECO:0007669"/>
    <property type="project" value="UniProtKB-SubCell"/>
</dbReference>
<organism evidence="20 21">
    <name type="scientific">Symbiodinium natans</name>
    <dbReference type="NCBI Taxonomy" id="878477"/>
    <lineage>
        <taxon>Eukaryota</taxon>
        <taxon>Sar</taxon>
        <taxon>Alveolata</taxon>
        <taxon>Dinophyceae</taxon>
        <taxon>Suessiales</taxon>
        <taxon>Symbiodiniaceae</taxon>
        <taxon>Symbiodinium</taxon>
    </lineage>
</organism>
<comment type="cofactor">
    <cofactor evidence="1">
        <name>Mn(2+)</name>
        <dbReference type="ChEBI" id="CHEBI:29035"/>
    </cofactor>
</comment>
<evidence type="ECO:0000259" key="18">
    <source>
        <dbReference type="Pfam" id="PF02516"/>
    </source>
</evidence>
<evidence type="ECO:0000256" key="4">
    <source>
        <dbReference type="ARBA" id="ARBA00004922"/>
    </source>
</evidence>
<keyword evidence="21" id="KW-1185">Reference proteome</keyword>
<evidence type="ECO:0000256" key="7">
    <source>
        <dbReference type="ARBA" id="ARBA00022676"/>
    </source>
</evidence>
<comment type="pathway">
    <text evidence="4">Protein modification; protein glycosylation.</text>
</comment>
<dbReference type="Gene3D" id="3.40.50.12610">
    <property type="match status" value="1"/>
</dbReference>
<protein>
    <recommendedName>
        <fullName evidence="6">dolichyl-diphosphooligosaccharide--protein glycotransferase</fullName>
        <ecNumber evidence="6">2.4.99.18</ecNumber>
    </recommendedName>
</protein>
<keyword evidence="13 16" id="KW-0472">Membrane</keyword>
<evidence type="ECO:0000256" key="3">
    <source>
        <dbReference type="ARBA" id="ARBA00004127"/>
    </source>
</evidence>
<dbReference type="Proteomes" id="UP000604046">
    <property type="component" value="Unassembled WGS sequence"/>
</dbReference>
<dbReference type="InterPro" id="IPR048307">
    <property type="entry name" value="STT3_N"/>
</dbReference>
<dbReference type="GO" id="GO:0046872">
    <property type="term" value="F:metal ion binding"/>
    <property type="evidence" value="ECO:0007669"/>
    <property type="project" value="UniProtKB-KW"/>
</dbReference>
<dbReference type="Pfam" id="PF02516">
    <property type="entry name" value="STT3"/>
    <property type="match status" value="1"/>
</dbReference>
<keyword evidence="11" id="KW-0460">Magnesium</keyword>
<dbReference type="PANTHER" id="PTHR13872">
    <property type="entry name" value="DOLICHYL-DIPHOSPHOOLIGOSACCHARIDE--PROTEIN GLYCOSYLTRANSFERASE SUBUNIT"/>
    <property type="match status" value="1"/>
</dbReference>
<dbReference type="GO" id="GO:0016020">
    <property type="term" value="C:membrane"/>
    <property type="evidence" value="ECO:0007669"/>
    <property type="project" value="InterPro"/>
</dbReference>
<dbReference type="Pfam" id="PF21436">
    <property type="entry name" value="STT3-PglB_core"/>
    <property type="match status" value="1"/>
</dbReference>
<feature type="transmembrane region" description="Helical" evidence="16">
    <location>
        <begin position="107"/>
        <end position="131"/>
    </location>
</feature>
<name>A0A812NM40_9DINO</name>
<dbReference type="GO" id="GO:0004579">
    <property type="term" value="F:dolichyl-diphosphooligosaccharide-protein glycotransferase activity"/>
    <property type="evidence" value="ECO:0007669"/>
    <property type="project" value="UniProtKB-EC"/>
</dbReference>
<evidence type="ECO:0000256" key="12">
    <source>
        <dbReference type="ARBA" id="ARBA00022989"/>
    </source>
</evidence>
<gene>
    <name evidence="20" type="primary">Stt3a</name>
    <name evidence="20" type="ORF">SNAT2548_LOCUS16486</name>
</gene>
<comment type="caution">
    <text evidence="20">The sequence shown here is derived from an EMBL/GenBank/DDBJ whole genome shotgun (WGS) entry which is preliminary data.</text>
</comment>
<evidence type="ECO:0000256" key="1">
    <source>
        <dbReference type="ARBA" id="ARBA00001936"/>
    </source>
</evidence>
<dbReference type="InterPro" id="IPR048999">
    <property type="entry name" value="STT3-PglB_core"/>
</dbReference>
<evidence type="ECO:0000256" key="17">
    <source>
        <dbReference type="SAM" id="SignalP"/>
    </source>
</evidence>
<dbReference type="EC" id="2.4.99.18" evidence="6"/>
<keyword evidence="8" id="KW-0808">Transferase</keyword>
<keyword evidence="17" id="KW-0732">Signal</keyword>
<dbReference type="InterPro" id="IPR036673">
    <property type="entry name" value="Cyanovirin-N_sf"/>
</dbReference>
<evidence type="ECO:0000256" key="5">
    <source>
        <dbReference type="ARBA" id="ARBA00010810"/>
    </source>
</evidence>
<comment type="similarity">
    <text evidence="5">Belongs to the STT3 family.</text>
</comment>
<keyword evidence="12 16" id="KW-1133">Transmembrane helix</keyword>
<dbReference type="UniPathway" id="UPA00378"/>
<feature type="transmembrane region" description="Helical" evidence="16">
    <location>
        <begin position="373"/>
        <end position="389"/>
    </location>
</feature>
<dbReference type="PANTHER" id="PTHR13872:SF1">
    <property type="entry name" value="DOLICHYL-DIPHOSPHOOLIGOSACCHARIDE--PROTEIN GLYCOSYLTRANSFERASE SUBUNIT STT3B"/>
    <property type="match status" value="1"/>
</dbReference>
<feature type="transmembrane region" description="Helical" evidence="16">
    <location>
        <begin position="168"/>
        <end position="186"/>
    </location>
</feature>
<evidence type="ECO:0000259" key="19">
    <source>
        <dbReference type="Pfam" id="PF21436"/>
    </source>
</evidence>
<comment type="cofactor">
    <cofactor evidence="2">
        <name>Mg(2+)</name>
        <dbReference type="ChEBI" id="CHEBI:18420"/>
    </cofactor>
</comment>
<accession>A0A812NM40</accession>
<evidence type="ECO:0000313" key="21">
    <source>
        <dbReference type="Proteomes" id="UP000604046"/>
    </source>
</evidence>
<evidence type="ECO:0000256" key="10">
    <source>
        <dbReference type="ARBA" id="ARBA00022723"/>
    </source>
</evidence>
<evidence type="ECO:0000256" key="6">
    <source>
        <dbReference type="ARBA" id="ARBA00012605"/>
    </source>
</evidence>
<feature type="domain" description="Oligosaccharyl transferase STT3 N-terminal" evidence="18">
    <location>
        <begin position="23"/>
        <end position="402"/>
    </location>
</feature>
<evidence type="ECO:0000256" key="16">
    <source>
        <dbReference type="SAM" id="Phobius"/>
    </source>
</evidence>
<feature type="transmembrane region" description="Helical" evidence="16">
    <location>
        <begin position="234"/>
        <end position="254"/>
    </location>
</feature>
<evidence type="ECO:0000256" key="14">
    <source>
        <dbReference type="ARBA" id="ARBA00023211"/>
    </source>
</evidence>
<evidence type="ECO:0000256" key="11">
    <source>
        <dbReference type="ARBA" id="ARBA00022842"/>
    </source>
</evidence>
<feature type="chain" id="PRO_5032884260" description="dolichyl-diphosphooligosaccharide--protein glycotransferase" evidence="17">
    <location>
        <begin position="24"/>
        <end position="1002"/>
    </location>
</feature>
<keyword evidence="10" id="KW-0479">Metal-binding</keyword>
<feature type="transmembrane region" description="Helical" evidence="16">
    <location>
        <begin position="193"/>
        <end position="214"/>
    </location>
</feature>
<proteinExistence type="inferred from homology"/>
<feature type="transmembrane region" description="Helical" evidence="16">
    <location>
        <begin position="138"/>
        <end position="156"/>
    </location>
</feature>
<comment type="subcellular location">
    <subcellularLocation>
        <location evidence="3">Endomembrane system</location>
        <topology evidence="3">Multi-pass membrane protein</topology>
    </subcellularLocation>
</comment>
<feature type="domain" description="STT3/PglB/AglB core" evidence="19">
    <location>
        <begin position="517"/>
        <end position="573"/>
    </location>
</feature>
<evidence type="ECO:0000256" key="8">
    <source>
        <dbReference type="ARBA" id="ARBA00022679"/>
    </source>
</evidence>
<keyword evidence="14" id="KW-0464">Manganese</keyword>
<dbReference type="Gene3D" id="2.30.60.10">
    <property type="entry name" value="Cyanovirin-N"/>
    <property type="match status" value="1"/>
</dbReference>
<feature type="transmembrane region" description="Helical" evidence="16">
    <location>
        <begin position="293"/>
        <end position="316"/>
    </location>
</feature>